<organism evidence="1 2">
    <name type="scientific">Paludisphaera mucosa</name>
    <dbReference type="NCBI Taxonomy" id="3030827"/>
    <lineage>
        <taxon>Bacteria</taxon>
        <taxon>Pseudomonadati</taxon>
        <taxon>Planctomycetota</taxon>
        <taxon>Planctomycetia</taxon>
        <taxon>Isosphaerales</taxon>
        <taxon>Isosphaeraceae</taxon>
        <taxon>Paludisphaera</taxon>
    </lineage>
</organism>
<protein>
    <submittedName>
        <fullName evidence="1">Uncharacterized protein</fullName>
    </submittedName>
</protein>
<keyword evidence="2" id="KW-1185">Reference proteome</keyword>
<name>A0ABT6FL85_9BACT</name>
<dbReference type="Proteomes" id="UP001216907">
    <property type="component" value="Unassembled WGS sequence"/>
</dbReference>
<dbReference type="EMBL" id="JARRAG010000005">
    <property type="protein sequence ID" value="MDG3008340.1"/>
    <property type="molecule type" value="Genomic_DNA"/>
</dbReference>
<comment type="caution">
    <text evidence="1">The sequence shown here is derived from an EMBL/GenBank/DDBJ whole genome shotgun (WGS) entry which is preliminary data.</text>
</comment>
<proteinExistence type="predicted"/>
<sequence>MIAYRDFQQKLARPGFFGLGKDAESMTFDQAVEAANDWIASAGIRVLNVETISLWEGGLFRLRVWHEGEDALSGE</sequence>
<gene>
    <name evidence="1" type="ORF">PZE19_31615</name>
</gene>
<accession>A0ABT6FL85</accession>
<reference evidence="1 2" key="1">
    <citation type="submission" date="2023-03" db="EMBL/GenBank/DDBJ databases">
        <title>Paludisphaera mucosa sp. nov. a novel planctomycete from northern fen.</title>
        <authorList>
            <person name="Ivanova A."/>
        </authorList>
    </citation>
    <scope>NUCLEOTIDE SEQUENCE [LARGE SCALE GENOMIC DNA]</scope>
    <source>
        <strain evidence="1 2">Pla2</strain>
    </source>
</reference>
<dbReference type="RefSeq" id="WP_277864665.1">
    <property type="nucleotide sequence ID" value="NZ_JARRAG010000005.1"/>
</dbReference>
<evidence type="ECO:0000313" key="1">
    <source>
        <dbReference type="EMBL" id="MDG3008340.1"/>
    </source>
</evidence>
<evidence type="ECO:0000313" key="2">
    <source>
        <dbReference type="Proteomes" id="UP001216907"/>
    </source>
</evidence>